<evidence type="ECO:0000256" key="1">
    <source>
        <dbReference type="SAM" id="Phobius"/>
    </source>
</evidence>
<organism evidence="2 3">
    <name type="scientific">Dermatophagoides pteronyssinus</name>
    <name type="common">European house dust mite</name>
    <dbReference type="NCBI Taxonomy" id="6956"/>
    <lineage>
        <taxon>Eukaryota</taxon>
        <taxon>Metazoa</taxon>
        <taxon>Ecdysozoa</taxon>
        <taxon>Arthropoda</taxon>
        <taxon>Chelicerata</taxon>
        <taxon>Arachnida</taxon>
        <taxon>Acari</taxon>
        <taxon>Acariformes</taxon>
        <taxon>Sarcoptiformes</taxon>
        <taxon>Astigmata</taxon>
        <taxon>Psoroptidia</taxon>
        <taxon>Analgoidea</taxon>
        <taxon>Pyroglyphidae</taxon>
        <taxon>Dermatophagoidinae</taxon>
        <taxon>Dermatophagoides</taxon>
    </lineage>
</organism>
<keyword evidence="1" id="KW-1133">Transmembrane helix</keyword>
<reference evidence="2 3" key="1">
    <citation type="journal article" date="2018" name="J. Allergy Clin. Immunol.">
        <title>High-quality assembly of Dermatophagoides pteronyssinus genome and transcriptome reveals a wide range of novel allergens.</title>
        <authorList>
            <person name="Liu X.Y."/>
            <person name="Yang K.Y."/>
            <person name="Wang M.Q."/>
            <person name="Kwok J.S."/>
            <person name="Zeng X."/>
            <person name="Yang Z."/>
            <person name="Xiao X.J."/>
            <person name="Lau C.P."/>
            <person name="Li Y."/>
            <person name="Huang Z.M."/>
            <person name="Ba J.G."/>
            <person name="Yim A.K."/>
            <person name="Ouyang C.Y."/>
            <person name="Ngai S.M."/>
            <person name="Chan T.F."/>
            <person name="Leung E.L."/>
            <person name="Liu L."/>
            <person name="Liu Z.G."/>
            <person name="Tsui S.K."/>
        </authorList>
    </citation>
    <scope>NUCLEOTIDE SEQUENCE [LARGE SCALE GENOMIC DNA]</scope>
    <source>
        <strain evidence="2">Derp</strain>
    </source>
</reference>
<sequence length="111" mass="13019">MNQTPIMIADQARSSNERPIKNWPSSRINLEDSHENFVMMRPVPKRSENWLSRLYSQFSVRNLLRVLILIIIFIISIFLTIKDAIISCFCCCRTNKNDNLNTNDMIEMLNV</sequence>
<keyword evidence="3" id="KW-1185">Reference proteome</keyword>
<dbReference type="EMBL" id="NJHN03000087">
    <property type="protein sequence ID" value="KAH9416735.1"/>
    <property type="molecule type" value="Genomic_DNA"/>
</dbReference>
<evidence type="ECO:0000313" key="2">
    <source>
        <dbReference type="EMBL" id="KAH9416735.1"/>
    </source>
</evidence>
<accession>A0ABQ8J2E8</accession>
<keyword evidence="1" id="KW-0472">Membrane</keyword>
<reference evidence="2 3" key="2">
    <citation type="journal article" date="2022" name="Mol. Biol. Evol.">
        <title>Comparative Genomics Reveals Insights into the Divergent Evolution of Astigmatic Mites and Household Pest Adaptations.</title>
        <authorList>
            <person name="Xiong Q."/>
            <person name="Wan A.T."/>
            <person name="Liu X."/>
            <person name="Fung C.S."/>
            <person name="Xiao X."/>
            <person name="Malainual N."/>
            <person name="Hou J."/>
            <person name="Wang L."/>
            <person name="Wang M."/>
            <person name="Yang K.Y."/>
            <person name="Cui Y."/>
            <person name="Leung E.L."/>
            <person name="Nong W."/>
            <person name="Shin S.K."/>
            <person name="Au S.W."/>
            <person name="Jeong K.Y."/>
            <person name="Chew F.T."/>
            <person name="Hui J.H."/>
            <person name="Leung T.F."/>
            <person name="Tungtrongchitr A."/>
            <person name="Zhong N."/>
            <person name="Liu Z."/>
            <person name="Tsui S.K."/>
        </authorList>
    </citation>
    <scope>NUCLEOTIDE SEQUENCE [LARGE SCALE GENOMIC DNA]</scope>
    <source>
        <strain evidence="2">Derp</strain>
    </source>
</reference>
<protein>
    <submittedName>
        <fullName evidence="2">Uncharacterized protein</fullName>
    </submittedName>
</protein>
<feature type="transmembrane region" description="Helical" evidence="1">
    <location>
        <begin position="63"/>
        <end position="81"/>
    </location>
</feature>
<dbReference type="Proteomes" id="UP000887458">
    <property type="component" value="Unassembled WGS sequence"/>
</dbReference>
<name>A0ABQ8J2E8_DERPT</name>
<keyword evidence="1" id="KW-0812">Transmembrane</keyword>
<evidence type="ECO:0000313" key="3">
    <source>
        <dbReference type="Proteomes" id="UP000887458"/>
    </source>
</evidence>
<comment type="caution">
    <text evidence="2">The sequence shown here is derived from an EMBL/GenBank/DDBJ whole genome shotgun (WGS) entry which is preliminary data.</text>
</comment>
<gene>
    <name evidence="2" type="ORF">DERP_014786</name>
</gene>
<proteinExistence type="predicted"/>